<dbReference type="PROSITE" id="PS00194">
    <property type="entry name" value="THIOREDOXIN_1"/>
    <property type="match status" value="1"/>
</dbReference>
<protein>
    <submittedName>
        <fullName evidence="4">Thioredoxin</fullName>
    </submittedName>
</protein>
<dbReference type="EMBL" id="AAVQ01000001">
    <property type="protein sequence ID" value="EAZ63763.2"/>
    <property type="molecule type" value="Genomic_DNA"/>
</dbReference>
<sequence>MSIQFVKSTKDFDDYVKANKYLVANFTASWCGPCQSIKPIIDQLYTDTNARYEHIEIVRVDLDSQQELAAKFQISSVPSFVFLESGAEVKRVTGANVPELISSLDELNKKARDDPQAGRAGNGATAEKLSESSVYKDIDQYIPKGFEALNGTIDFGGFEALNVVPLFKAESDADVKNAFRLDYKKEQSTVVSDADSQVLFYVPLLNISKVYSILLKFRPGKDIAEESDADAELELDADELNDETQPPKLIKLWVNKNSILSFDDAASDSSAPHIEKIAIDGESVWYECKLKFVRFQNVQSLNIFIDGDDEDSHTTLDKIILVGVNGETKDQGKLSKDE</sequence>
<dbReference type="GeneID" id="4851038"/>
<dbReference type="InParanoid" id="A3GFI9"/>
<evidence type="ECO:0000259" key="3">
    <source>
        <dbReference type="PROSITE" id="PS51532"/>
    </source>
</evidence>
<dbReference type="Pfam" id="PF00085">
    <property type="entry name" value="Thioredoxin"/>
    <property type="match status" value="1"/>
</dbReference>
<dbReference type="CDD" id="cd02947">
    <property type="entry name" value="TRX_family"/>
    <property type="match status" value="1"/>
</dbReference>
<keyword evidence="5" id="KW-1185">Reference proteome</keyword>
<dbReference type="OrthoDB" id="2121326at2759"/>
<reference evidence="4 5" key="1">
    <citation type="journal article" date="2007" name="Nat. Biotechnol.">
        <title>Genome sequence of the lignocellulose-bioconverting and xylose-fermenting yeast Pichia stipitis.</title>
        <authorList>
            <person name="Jeffries T.W."/>
            <person name="Grigoriev I.V."/>
            <person name="Grimwood J."/>
            <person name="Laplaza J.M."/>
            <person name="Aerts A."/>
            <person name="Salamov A."/>
            <person name="Schmutz J."/>
            <person name="Lindquist E."/>
            <person name="Dehal P."/>
            <person name="Shapiro H."/>
            <person name="Jin Y.S."/>
            <person name="Passoth V."/>
            <person name="Richardson P.M."/>
        </authorList>
    </citation>
    <scope>NUCLEOTIDE SEQUENCE [LARGE SCALE GENOMIC DNA]</scope>
    <source>
        <strain evidence="5">ATCC 58785 / CBS 6054 / NBRC 10063 / NRRL Y-11545</strain>
    </source>
</reference>
<dbReference type="Gene3D" id="3.40.30.10">
    <property type="entry name" value="Glutaredoxin"/>
    <property type="match status" value="1"/>
</dbReference>
<evidence type="ECO:0000256" key="1">
    <source>
        <dbReference type="ARBA" id="ARBA00023157"/>
    </source>
</evidence>
<dbReference type="OMA" id="PIFEMFP"/>
<dbReference type="InterPro" id="IPR036249">
    <property type="entry name" value="Thioredoxin-like_sf"/>
</dbReference>
<evidence type="ECO:0000313" key="5">
    <source>
        <dbReference type="Proteomes" id="UP000002258"/>
    </source>
</evidence>
<dbReference type="PROSITE" id="PS51352">
    <property type="entry name" value="THIOREDOXIN_2"/>
    <property type="match status" value="1"/>
</dbReference>
<organism evidence="4 5">
    <name type="scientific">Scheffersomyces stipitis (strain ATCC 58785 / CBS 6054 / NBRC 10063 / NRRL Y-11545)</name>
    <name type="common">Yeast</name>
    <name type="synonym">Pichia stipitis</name>
    <dbReference type="NCBI Taxonomy" id="322104"/>
    <lineage>
        <taxon>Eukaryota</taxon>
        <taxon>Fungi</taxon>
        <taxon>Dikarya</taxon>
        <taxon>Ascomycota</taxon>
        <taxon>Saccharomycotina</taxon>
        <taxon>Pichiomycetes</taxon>
        <taxon>Debaryomycetaceae</taxon>
        <taxon>Scheffersomyces</taxon>
    </lineage>
</organism>
<dbReference type="HOGENOM" id="CLU_072377_0_0_1"/>
<dbReference type="InterPro" id="IPR008979">
    <property type="entry name" value="Galactose-bd-like_sf"/>
</dbReference>
<dbReference type="GO" id="GO:0005737">
    <property type="term" value="C:cytoplasm"/>
    <property type="evidence" value="ECO:0007669"/>
    <property type="project" value="UniProtKB-ARBA"/>
</dbReference>
<evidence type="ECO:0000259" key="2">
    <source>
        <dbReference type="PROSITE" id="PS51352"/>
    </source>
</evidence>
<name>A3GFI9_PICST</name>
<dbReference type="InterPro" id="IPR037047">
    <property type="entry name" value="PITH_dom_sf"/>
</dbReference>
<dbReference type="InterPro" id="IPR010400">
    <property type="entry name" value="PITH_dom"/>
</dbReference>
<dbReference type="SUPFAM" id="SSF52833">
    <property type="entry name" value="Thioredoxin-like"/>
    <property type="match status" value="1"/>
</dbReference>
<dbReference type="PANTHER" id="PTHR46115">
    <property type="entry name" value="THIOREDOXIN-LIKE PROTEIN 1"/>
    <property type="match status" value="1"/>
</dbReference>
<dbReference type="AlphaFoldDB" id="A3GFI9"/>
<dbReference type="PROSITE" id="PS51532">
    <property type="entry name" value="PITH"/>
    <property type="match status" value="1"/>
</dbReference>
<feature type="domain" description="Thioredoxin" evidence="2">
    <location>
        <begin position="1"/>
        <end position="109"/>
    </location>
</feature>
<dbReference type="KEGG" id="pic:PICST_28263"/>
<dbReference type="RefSeq" id="XP_001387786.2">
    <property type="nucleotide sequence ID" value="XM_001387749.1"/>
</dbReference>
<dbReference type="Pfam" id="PF06201">
    <property type="entry name" value="PITH"/>
    <property type="match status" value="1"/>
</dbReference>
<evidence type="ECO:0000313" key="4">
    <source>
        <dbReference type="EMBL" id="EAZ63763.2"/>
    </source>
</evidence>
<accession>A3GFI9</accession>
<dbReference type="eggNOG" id="KOG0908">
    <property type="taxonomic scope" value="Eukaryota"/>
</dbReference>
<comment type="caution">
    <text evidence="4">The sequence shown here is derived from an EMBL/GenBank/DDBJ whole genome shotgun (WGS) entry which is preliminary data.</text>
</comment>
<dbReference type="Proteomes" id="UP000002258">
    <property type="component" value="Chromosome 1"/>
</dbReference>
<dbReference type="STRING" id="322104.A3GFI9"/>
<feature type="domain" description="PITH" evidence="3">
    <location>
        <begin position="138"/>
        <end position="338"/>
    </location>
</feature>
<dbReference type="SUPFAM" id="SSF49785">
    <property type="entry name" value="Galactose-binding domain-like"/>
    <property type="match status" value="1"/>
</dbReference>
<dbReference type="Gene3D" id="2.60.120.470">
    <property type="entry name" value="PITH domain"/>
    <property type="match status" value="1"/>
</dbReference>
<gene>
    <name evidence="4" type="primary">TRX2</name>
    <name evidence="4" type="ORF">PICST_28263</name>
</gene>
<keyword evidence="1" id="KW-1015">Disulfide bond</keyword>
<dbReference type="InterPro" id="IPR017937">
    <property type="entry name" value="Thioredoxin_CS"/>
</dbReference>
<dbReference type="InterPro" id="IPR013766">
    <property type="entry name" value="Thioredoxin_domain"/>
</dbReference>
<proteinExistence type="predicted"/>